<protein>
    <submittedName>
        <fullName evidence="1">Uncharacterized protein</fullName>
    </submittedName>
</protein>
<dbReference type="SUPFAM" id="SSF56672">
    <property type="entry name" value="DNA/RNA polymerases"/>
    <property type="match status" value="1"/>
</dbReference>
<evidence type="ECO:0000313" key="2">
    <source>
        <dbReference type="Proteomes" id="UP000824469"/>
    </source>
</evidence>
<evidence type="ECO:0000313" key="1">
    <source>
        <dbReference type="EMBL" id="KAH9296997.1"/>
    </source>
</evidence>
<dbReference type="Gene3D" id="3.10.10.10">
    <property type="entry name" value="HIV Type 1 Reverse Transcriptase, subunit A, domain 1"/>
    <property type="match status" value="1"/>
</dbReference>
<comment type="caution">
    <text evidence="1">The sequence shown here is derived from an EMBL/GenBank/DDBJ whole genome shotgun (WGS) entry which is preliminary data.</text>
</comment>
<dbReference type="EMBL" id="JAHRHJ020000010">
    <property type="protein sequence ID" value="KAH9296997.1"/>
    <property type="molecule type" value="Genomic_DNA"/>
</dbReference>
<feature type="non-terminal residue" evidence="1">
    <location>
        <position position="1"/>
    </location>
</feature>
<organism evidence="1 2">
    <name type="scientific">Taxus chinensis</name>
    <name type="common">Chinese yew</name>
    <name type="synonym">Taxus wallichiana var. chinensis</name>
    <dbReference type="NCBI Taxonomy" id="29808"/>
    <lineage>
        <taxon>Eukaryota</taxon>
        <taxon>Viridiplantae</taxon>
        <taxon>Streptophyta</taxon>
        <taxon>Embryophyta</taxon>
        <taxon>Tracheophyta</taxon>
        <taxon>Spermatophyta</taxon>
        <taxon>Pinopsida</taxon>
        <taxon>Pinidae</taxon>
        <taxon>Conifers II</taxon>
        <taxon>Cupressales</taxon>
        <taxon>Taxaceae</taxon>
        <taxon>Taxus</taxon>
    </lineage>
</organism>
<dbReference type="AlphaFoldDB" id="A0AA38FCU4"/>
<dbReference type="Proteomes" id="UP000824469">
    <property type="component" value="Unassembled WGS sequence"/>
</dbReference>
<name>A0AA38FCU4_TAXCH</name>
<accession>A0AA38FCU4</accession>
<reference evidence="1 2" key="1">
    <citation type="journal article" date="2021" name="Nat. Plants">
        <title>The Taxus genome provides insights into paclitaxel biosynthesis.</title>
        <authorList>
            <person name="Xiong X."/>
            <person name="Gou J."/>
            <person name="Liao Q."/>
            <person name="Li Y."/>
            <person name="Zhou Q."/>
            <person name="Bi G."/>
            <person name="Li C."/>
            <person name="Du R."/>
            <person name="Wang X."/>
            <person name="Sun T."/>
            <person name="Guo L."/>
            <person name="Liang H."/>
            <person name="Lu P."/>
            <person name="Wu Y."/>
            <person name="Zhang Z."/>
            <person name="Ro D.K."/>
            <person name="Shang Y."/>
            <person name="Huang S."/>
            <person name="Yan J."/>
        </authorList>
    </citation>
    <scope>NUCLEOTIDE SEQUENCE [LARGE SCALE GENOMIC DNA]</scope>
    <source>
        <strain evidence="1">Ta-2019</strain>
    </source>
</reference>
<gene>
    <name evidence="1" type="ORF">KI387_028679</name>
</gene>
<keyword evidence="2" id="KW-1185">Reference proteome</keyword>
<proteinExistence type="predicted"/>
<dbReference type="InterPro" id="IPR043502">
    <property type="entry name" value="DNA/RNA_pol_sf"/>
</dbReference>
<feature type="non-terminal residue" evidence="1">
    <location>
        <position position="67"/>
    </location>
</feature>
<sequence length="67" mass="7950">DLFPRGYHELKGVHESLDKMRIKLKEGASTVRKRPYKMNVNLRIKVKEEIDKMLNSGIIEPIEELEW</sequence>